<comment type="caution">
    <text evidence="1">The sequence shown here is derived from an EMBL/GenBank/DDBJ whole genome shotgun (WGS) entry which is preliminary data.</text>
</comment>
<evidence type="ECO:0000313" key="2">
    <source>
        <dbReference type="Proteomes" id="UP001501176"/>
    </source>
</evidence>
<dbReference type="Proteomes" id="UP001501176">
    <property type="component" value="Unassembled WGS sequence"/>
</dbReference>
<dbReference type="RefSeq" id="WP_343820861.1">
    <property type="nucleotide sequence ID" value="NZ_BAAAFN010000011.1"/>
</dbReference>
<dbReference type="Pfam" id="PF05988">
    <property type="entry name" value="DUF899"/>
    <property type="match status" value="1"/>
</dbReference>
<sequence length="237" mass="26670">MNHSVVSHEAWLAARKALFAKERAMTHALDALRVERRGLPWERVEKPYVFQGPGGECSLGDLFEGRGQLAIYHFMLTPGSDHLCPGCSYTMDHVDAARRHFEHADLSFAAVSRASVRQIEAARKRMGWTFTWVSSGEGDFNYDFGVSFTEEDRAAGRAAYNYGLTTIRNSPDMFGVSLFARDEAGDVFHSYSTYHRGTELLMGAFNWLDLAPKGRNETSGTMSWIRLHDEYRSAVGE</sequence>
<accession>A0ABN0TR53</accession>
<dbReference type="SUPFAM" id="SSF52833">
    <property type="entry name" value="Thioredoxin-like"/>
    <property type="match status" value="1"/>
</dbReference>
<dbReference type="Gene3D" id="3.40.30.10">
    <property type="entry name" value="Glutaredoxin"/>
    <property type="match status" value="1"/>
</dbReference>
<dbReference type="InterPro" id="IPR010296">
    <property type="entry name" value="DUF899_thioredox"/>
</dbReference>
<protein>
    <submittedName>
        <fullName evidence="1">Thioredoxin family protein</fullName>
    </submittedName>
</protein>
<organism evidence="1 2">
    <name type="scientific">Castellaniella daejeonensis</name>
    <dbReference type="NCBI Taxonomy" id="659013"/>
    <lineage>
        <taxon>Bacteria</taxon>
        <taxon>Pseudomonadati</taxon>
        <taxon>Pseudomonadota</taxon>
        <taxon>Betaproteobacteria</taxon>
        <taxon>Burkholderiales</taxon>
        <taxon>Alcaligenaceae</taxon>
        <taxon>Castellaniella</taxon>
    </lineage>
</organism>
<dbReference type="EMBL" id="BAAAFN010000011">
    <property type="protein sequence ID" value="GAA0228072.1"/>
    <property type="molecule type" value="Genomic_DNA"/>
</dbReference>
<keyword evidence="2" id="KW-1185">Reference proteome</keyword>
<evidence type="ECO:0000313" key="1">
    <source>
        <dbReference type="EMBL" id="GAA0228072.1"/>
    </source>
</evidence>
<gene>
    <name evidence="1" type="ORF">GCM10009125_16370</name>
</gene>
<dbReference type="InterPro" id="IPR036249">
    <property type="entry name" value="Thioredoxin-like_sf"/>
</dbReference>
<reference evidence="1 2" key="1">
    <citation type="journal article" date="2019" name="Int. J. Syst. Evol. Microbiol.">
        <title>The Global Catalogue of Microorganisms (GCM) 10K type strain sequencing project: providing services to taxonomists for standard genome sequencing and annotation.</title>
        <authorList>
            <consortium name="The Broad Institute Genomics Platform"/>
            <consortium name="The Broad Institute Genome Sequencing Center for Infectious Disease"/>
            <person name="Wu L."/>
            <person name="Ma J."/>
        </authorList>
    </citation>
    <scope>NUCLEOTIDE SEQUENCE [LARGE SCALE GENOMIC DNA]</scope>
    <source>
        <strain evidence="1 2">JCM 16240</strain>
    </source>
</reference>
<name>A0ABN0TR53_9BURK</name>
<proteinExistence type="predicted"/>